<evidence type="ECO:0000256" key="1">
    <source>
        <dbReference type="SAM" id="Phobius"/>
    </source>
</evidence>
<gene>
    <name evidence="2" type="ORF">GWR21_29390</name>
</gene>
<dbReference type="RefSeq" id="WP_162335264.1">
    <property type="nucleotide sequence ID" value="NZ_CP048113.1"/>
</dbReference>
<dbReference type="KEGG" id="chih:GWR21_29390"/>
<proteinExistence type="predicted"/>
<protein>
    <submittedName>
        <fullName evidence="2">Uncharacterized protein</fullName>
    </submittedName>
</protein>
<keyword evidence="1" id="KW-0472">Membrane</keyword>
<keyword evidence="1" id="KW-1133">Transmembrane helix</keyword>
<sequence>MQHHPSCFPDSLRWDDSYEYIAANTTQPLLLLAFRPSAAVYEMPVTYRATPGLGIYTGCLGCLSLVSVLTIGIQTYRTAVMNPVETLRQE</sequence>
<organism evidence="2 3">
    <name type="scientific">Chitinophaga agri</name>
    <dbReference type="NCBI Taxonomy" id="2703787"/>
    <lineage>
        <taxon>Bacteria</taxon>
        <taxon>Pseudomonadati</taxon>
        <taxon>Bacteroidota</taxon>
        <taxon>Chitinophagia</taxon>
        <taxon>Chitinophagales</taxon>
        <taxon>Chitinophagaceae</taxon>
        <taxon>Chitinophaga</taxon>
    </lineage>
</organism>
<keyword evidence="3" id="KW-1185">Reference proteome</keyword>
<accession>A0A6B9ZMS1</accession>
<feature type="transmembrane region" description="Helical" evidence="1">
    <location>
        <begin position="53"/>
        <end position="73"/>
    </location>
</feature>
<evidence type="ECO:0000313" key="2">
    <source>
        <dbReference type="EMBL" id="QHS63548.1"/>
    </source>
</evidence>
<keyword evidence="1" id="KW-0812">Transmembrane</keyword>
<dbReference type="EMBL" id="CP048113">
    <property type="protein sequence ID" value="QHS63548.1"/>
    <property type="molecule type" value="Genomic_DNA"/>
</dbReference>
<reference evidence="2 3" key="1">
    <citation type="submission" date="2020-01" db="EMBL/GenBank/DDBJ databases">
        <title>Complete genome sequence of Chitinophaga sp. H33E-04 isolated from quinoa roots.</title>
        <authorList>
            <person name="Weon H.-Y."/>
            <person name="Lee S.A."/>
        </authorList>
    </citation>
    <scope>NUCLEOTIDE SEQUENCE [LARGE SCALE GENOMIC DNA]</scope>
    <source>
        <strain evidence="2 3">H33E-04</strain>
    </source>
</reference>
<dbReference type="Proteomes" id="UP000476411">
    <property type="component" value="Chromosome"/>
</dbReference>
<dbReference type="AlphaFoldDB" id="A0A6B9ZMS1"/>
<evidence type="ECO:0000313" key="3">
    <source>
        <dbReference type="Proteomes" id="UP000476411"/>
    </source>
</evidence>
<name>A0A6B9ZMS1_9BACT</name>